<feature type="compositionally biased region" description="Polar residues" evidence="1">
    <location>
        <begin position="309"/>
        <end position="329"/>
    </location>
</feature>
<feature type="compositionally biased region" description="Low complexity" evidence="1">
    <location>
        <begin position="144"/>
        <end position="160"/>
    </location>
</feature>
<feature type="compositionally biased region" description="Pro residues" evidence="1">
    <location>
        <begin position="102"/>
        <end position="115"/>
    </location>
</feature>
<dbReference type="EMBL" id="KL584988">
    <property type="protein sequence ID" value="KEQ82122.1"/>
    <property type="molecule type" value="Genomic_DNA"/>
</dbReference>
<evidence type="ECO:0000313" key="3">
    <source>
        <dbReference type="EMBL" id="KEQ82122.1"/>
    </source>
</evidence>
<gene>
    <name evidence="3" type="ORF">M438DRAFT_357189</name>
</gene>
<feature type="compositionally biased region" description="Polar residues" evidence="1">
    <location>
        <begin position="88"/>
        <end position="98"/>
    </location>
</feature>
<keyword evidence="2" id="KW-0732">Signal</keyword>
<feature type="compositionally biased region" description="Basic and acidic residues" evidence="1">
    <location>
        <begin position="339"/>
        <end position="348"/>
    </location>
</feature>
<proteinExistence type="predicted"/>
<evidence type="ECO:0000256" key="1">
    <source>
        <dbReference type="SAM" id="MobiDB-lite"/>
    </source>
</evidence>
<name>A0A074XJB8_AURPU</name>
<dbReference type="RefSeq" id="XP_029758309.1">
    <property type="nucleotide sequence ID" value="XM_029907153.1"/>
</dbReference>
<dbReference type="HOGENOM" id="CLU_811286_0_0_1"/>
<dbReference type="Proteomes" id="UP000030706">
    <property type="component" value="Unassembled WGS sequence"/>
</dbReference>
<feature type="compositionally biased region" description="Polar residues" evidence="1">
    <location>
        <begin position="274"/>
        <end position="292"/>
    </location>
</feature>
<feature type="chain" id="PRO_5001703899" evidence="2">
    <location>
        <begin position="19"/>
        <end position="348"/>
    </location>
</feature>
<evidence type="ECO:0000256" key="2">
    <source>
        <dbReference type="SAM" id="SignalP"/>
    </source>
</evidence>
<accession>A0A074XJB8</accession>
<organism evidence="3 4">
    <name type="scientific">Aureobasidium pullulans EXF-150</name>
    <dbReference type="NCBI Taxonomy" id="1043002"/>
    <lineage>
        <taxon>Eukaryota</taxon>
        <taxon>Fungi</taxon>
        <taxon>Dikarya</taxon>
        <taxon>Ascomycota</taxon>
        <taxon>Pezizomycotina</taxon>
        <taxon>Dothideomycetes</taxon>
        <taxon>Dothideomycetidae</taxon>
        <taxon>Dothideales</taxon>
        <taxon>Saccotheciaceae</taxon>
        <taxon>Aureobasidium</taxon>
    </lineage>
</organism>
<sequence length="348" mass="37726">MPLQTAIFLNLVTMTALSHHPIPSNNQTRHSAPMGVFSSHRKRLDAAAETAQRHVLSCCSCTRIESNATISRDPSTPVKPPGAKWTVTKDTPPSSSKLASRPPTPVPDCPPPPLASQPTASNLATLSVVPSTIQPSVSKHSFPSRDVPSHSSSLSPSSDSTIYRIQPTSPLPEKWNNVHDHAMCVLDTCNYSLNAIIRKLRSAFPELAKSPLTQAMIDKRLRVLDQNPEIDYFRTGLDHVNREGMEKARRGKAVSTDTGPSGYDMRIPADPRVSTLTAPTSTIDSSFMSSIPSLPDLPERLVPNRHQSELSVKTTASNASQAGVTTQPFESGFLSHRAPAFEKDVSKS</sequence>
<protein>
    <submittedName>
        <fullName evidence="3">Uncharacterized protein</fullName>
    </submittedName>
</protein>
<feature type="region of interest" description="Disordered" evidence="1">
    <location>
        <begin position="70"/>
        <end position="119"/>
    </location>
</feature>
<feature type="region of interest" description="Disordered" evidence="1">
    <location>
        <begin position="245"/>
        <end position="348"/>
    </location>
</feature>
<reference evidence="3 4" key="1">
    <citation type="journal article" date="2014" name="BMC Genomics">
        <title>Genome sequencing of four Aureobasidium pullulans varieties: biotechnological potential, stress tolerance, and description of new species.</title>
        <authorList>
            <person name="Gostin Ar C."/>
            <person name="Ohm R.A."/>
            <person name="Kogej T."/>
            <person name="Sonjak S."/>
            <person name="Turk M."/>
            <person name="Zajc J."/>
            <person name="Zalar P."/>
            <person name="Grube M."/>
            <person name="Sun H."/>
            <person name="Han J."/>
            <person name="Sharma A."/>
            <person name="Chiniquy J."/>
            <person name="Ngan C.Y."/>
            <person name="Lipzen A."/>
            <person name="Barry K."/>
            <person name="Grigoriev I.V."/>
            <person name="Gunde-Cimerman N."/>
        </authorList>
    </citation>
    <scope>NUCLEOTIDE SEQUENCE [LARGE SCALE GENOMIC DNA]</scope>
    <source>
        <strain evidence="3 4">EXF-150</strain>
    </source>
</reference>
<feature type="region of interest" description="Disordered" evidence="1">
    <location>
        <begin position="135"/>
        <end position="161"/>
    </location>
</feature>
<feature type="signal peptide" evidence="2">
    <location>
        <begin position="1"/>
        <end position="18"/>
    </location>
</feature>
<keyword evidence="4" id="KW-1185">Reference proteome</keyword>
<dbReference type="GeneID" id="40749459"/>
<dbReference type="AlphaFoldDB" id="A0A074XJB8"/>
<evidence type="ECO:0000313" key="4">
    <source>
        <dbReference type="Proteomes" id="UP000030706"/>
    </source>
</evidence>
<dbReference type="OrthoDB" id="5383839at2759"/>